<proteinExistence type="predicted"/>
<evidence type="ECO:0000256" key="1">
    <source>
        <dbReference type="SAM" id="SignalP"/>
    </source>
</evidence>
<dbReference type="EMBL" id="JADEWL010000023">
    <property type="protein sequence ID" value="MBE9213006.1"/>
    <property type="molecule type" value="Genomic_DNA"/>
</dbReference>
<organism evidence="2 3">
    <name type="scientific">Plectonema cf. radiosum LEGE 06105</name>
    <dbReference type="NCBI Taxonomy" id="945769"/>
    <lineage>
        <taxon>Bacteria</taxon>
        <taxon>Bacillati</taxon>
        <taxon>Cyanobacteriota</taxon>
        <taxon>Cyanophyceae</taxon>
        <taxon>Oscillatoriophycideae</taxon>
        <taxon>Oscillatoriales</taxon>
        <taxon>Microcoleaceae</taxon>
        <taxon>Plectonema</taxon>
    </lineage>
</organism>
<gene>
    <name evidence="2" type="ORF">IQ247_09995</name>
</gene>
<evidence type="ECO:0000313" key="3">
    <source>
        <dbReference type="Proteomes" id="UP000620559"/>
    </source>
</evidence>
<accession>A0A8J7EZF1</accession>
<comment type="caution">
    <text evidence="2">The sequence shown here is derived from an EMBL/GenBank/DDBJ whole genome shotgun (WGS) entry which is preliminary data.</text>
</comment>
<protein>
    <submittedName>
        <fullName evidence="2">DUF928 domain-containing protein</fullName>
    </submittedName>
</protein>
<keyword evidence="3" id="KW-1185">Reference proteome</keyword>
<dbReference type="Proteomes" id="UP000620559">
    <property type="component" value="Unassembled WGS sequence"/>
</dbReference>
<dbReference type="RefSeq" id="WP_193919475.1">
    <property type="nucleotide sequence ID" value="NZ_JADEWL010000023.1"/>
</dbReference>
<evidence type="ECO:0000313" key="2">
    <source>
        <dbReference type="EMBL" id="MBE9213006.1"/>
    </source>
</evidence>
<feature type="signal peptide" evidence="1">
    <location>
        <begin position="1"/>
        <end position="20"/>
    </location>
</feature>
<name>A0A8J7EZF1_9CYAN</name>
<sequence length="243" mass="27640">MSFSFLFLTLSILSSFPIKAAIKQQNRSLPKITKRLYLALSWGDIFNVFRRRKTPGGSRGEICAILPQELENLDNGQKGTDEIWTDKPIFYWRGVGATQIDIKNSKGEIFATLKVKDGLTKIKYDSKPLQLGEYYRWQITAEKVRGFPTKESVSYFKVMDSEKRDGITKNLKQLEATLKKEGATVEKIALGKADYFAKKEMWTDVLEQLYSVQNPSPQLVDTIKNIEGHNFCNSKQAVVSTLP</sequence>
<dbReference type="AlphaFoldDB" id="A0A8J7EZF1"/>
<keyword evidence="1" id="KW-0732">Signal</keyword>
<reference evidence="2" key="1">
    <citation type="submission" date="2020-10" db="EMBL/GenBank/DDBJ databases">
        <authorList>
            <person name="Castelo-Branco R."/>
            <person name="Eusebio N."/>
            <person name="Adriana R."/>
            <person name="Vieira A."/>
            <person name="Brugerolle De Fraissinette N."/>
            <person name="Rezende De Castro R."/>
            <person name="Schneider M.P."/>
            <person name="Vasconcelos V."/>
            <person name="Leao P.N."/>
        </authorList>
    </citation>
    <scope>NUCLEOTIDE SEQUENCE</scope>
    <source>
        <strain evidence="2">LEGE 06105</strain>
    </source>
</reference>
<feature type="chain" id="PRO_5035154295" evidence="1">
    <location>
        <begin position="21"/>
        <end position="243"/>
    </location>
</feature>